<dbReference type="AlphaFoldDB" id="A0AAE5VMC2"/>
<keyword evidence="1" id="KW-1133">Transmembrane helix</keyword>
<evidence type="ECO:0000313" key="2">
    <source>
        <dbReference type="EMBL" id="MDX8332492.1"/>
    </source>
</evidence>
<dbReference type="GeneID" id="86882262"/>
<name>A0AAE5VMC2_9HYPH</name>
<dbReference type="EMBL" id="NXEJ01000012">
    <property type="protein sequence ID" value="POO48930.1"/>
    <property type="molecule type" value="Genomic_DNA"/>
</dbReference>
<sequence>MAIYLNGDIIPPSPVHTDSAIHLERVWRHRHDLELGAGKPRRVRLAMLALGVGGLLLGSIGMLWYGNLGPAHTTVFEEAMASRPVRQVSKVVSTNLREVRDVASVPVSASKAEPQKDTLPYSVIPTKRPTSATIKSGGSQATGKFSTANSAKVVRYDRCQPKCETQDPLIVGTIRPVVYVPTSTGDAETIVSERTDKTRDIGAAAMNSAGMVLFQTATLPFTAVKFGRDALIKTADLD</sequence>
<reference evidence="2 5" key="2">
    <citation type="journal article" date="2023" name="Phytobiomes J">
        <title>Deciphering the key players within the bacterial microbiota associated with aerial crown gall tumors on rhododendron: Insights into the gallobiome.</title>
        <authorList>
            <person name="Kuzmanovic N."/>
            <person name="Nesme J."/>
            <person name="Wolf J."/>
            <person name="Neumann-Schaal M."/>
            <person name="Petersen J."/>
            <person name="Fernandez-Gnecco G."/>
            <person name="Sproeer C."/>
            <person name="Bunk B."/>
            <person name="Overmann J."/>
            <person name="Sorensen S.J."/>
            <person name="Idczak E."/>
            <person name="Smalla K."/>
        </authorList>
    </citation>
    <scope>NUCLEOTIDE SEQUENCE [LARGE SCALE GENOMIC DNA]</scope>
    <source>
        <strain evidence="2">Rho-14.1</strain>
        <strain evidence="5">rho-14.1</strain>
    </source>
</reference>
<dbReference type="EMBL" id="JAVRAD010000018">
    <property type="protein sequence ID" value="MDX8332492.1"/>
    <property type="molecule type" value="Genomic_DNA"/>
</dbReference>
<keyword evidence="5" id="KW-1185">Reference proteome</keyword>
<dbReference type="RefSeq" id="WP_103660224.1">
    <property type="nucleotide sequence ID" value="NZ_CP192766.1"/>
</dbReference>
<reference evidence="3 4" key="1">
    <citation type="journal article" date="2018" name="Syst. Appl. Microbiol.">
        <title>Agrobacterium rosae sp. nov., isolated from galls on different agricultural crops.</title>
        <authorList>
            <person name="Kuzmanovic N."/>
            <person name="Pulawska J."/>
            <person name="Smalla K."/>
            <person name="Nesme X."/>
        </authorList>
    </citation>
    <scope>NUCLEOTIDE SEQUENCE [LARGE SCALE GENOMIC DNA]</scope>
    <source>
        <strain evidence="3 4">NCPPB 1650</strain>
    </source>
</reference>
<accession>A0AAE5VMC2</accession>
<keyword evidence="1" id="KW-0472">Membrane</keyword>
<proteinExistence type="predicted"/>
<evidence type="ECO:0000313" key="3">
    <source>
        <dbReference type="EMBL" id="POO48930.1"/>
    </source>
</evidence>
<comment type="caution">
    <text evidence="3">The sequence shown here is derived from an EMBL/GenBank/DDBJ whole genome shotgun (WGS) entry which is preliminary data.</text>
</comment>
<organism evidence="3 4">
    <name type="scientific">Agrobacterium rosae</name>
    <dbReference type="NCBI Taxonomy" id="1972867"/>
    <lineage>
        <taxon>Bacteria</taxon>
        <taxon>Pseudomonadati</taxon>
        <taxon>Pseudomonadota</taxon>
        <taxon>Alphaproteobacteria</taxon>
        <taxon>Hyphomicrobiales</taxon>
        <taxon>Rhizobiaceae</taxon>
        <taxon>Rhizobium/Agrobacterium group</taxon>
        <taxon>Agrobacterium</taxon>
    </lineage>
</organism>
<gene>
    <name evidence="3" type="ORF">CPJ18_23465</name>
    <name evidence="2" type="ORF">RMS29_25100</name>
</gene>
<keyword evidence="1" id="KW-0812">Transmembrane</keyword>
<dbReference type="Proteomes" id="UP000237447">
    <property type="component" value="Unassembled WGS sequence"/>
</dbReference>
<evidence type="ECO:0000313" key="4">
    <source>
        <dbReference type="Proteomes" id="UP000237447"/>
    </source>
</evidence>
<feature type="transmembrane region" description="Helical" evidence="1">
    <location>
        <begin position="45"/>
        <end position="65"/>
    </location>
</feature>
<evidence type="ECO:0000256" key="1">
    <source>
        <dbReference type="SAM" id="Phobius"/>
    </source>
</evidence>
<protein>
    <submittedName>
        <fullName evidence="3">Uncharacterized protein</fullName>
    </submittedName>
</protein>
<evidence type="ECO:0000313" key="5">
    <source>
        <dbReference type="Proteomes" id="UP001277561"/>
    </source>
</evidence>
<dbReference type="Proteomes" id="UP001277561">
    <property type="component" value="Unassembled WGS sequence"/>
</dbReference>